<evidence type="ECO:0000259" key="2">
    <source>
        <dbReference type="Pfam" id="PF00931"/>
    </source>
</evidence>
<sequence length="717" mass="81681">MSQIQRSNRSWERTKEDIINGLEKAEVSKIVLVGGAGMGKTWMAREIIDHEELWYETLWVYVTEKYDINLFYKDIARQLSLSSIAEEWEHEGENSDKRNQNFKKMSPSSIAEEMEHEGENSDKKNENFKKLSSSLIAGQEREHEEDNSDQKNQNIKKMSEWGYEKIIEWGYEAQEETTESLKKKIHEKMGEIIEVAWSGEPKYFLLVLDDEGSNLINNDLHKDLSVEWLPSEFHNRLKIIITTRELGGCNAEETSKVIEFKPLLPEEWLPLLQDCVDTKVSDIQRFKELGQAIAKKSEGMPAAIIVIAKAFNYIARHDESNLENAIIKAADYEKISQVINPLFYCAFDMITSSVTKNCFWHSMHLFCSYGGVHYNELITHWIMEGYFDPFDHIEEAYQKGHGVLMELIDRALLKIQENNIVEMERAALNKVESCLFGFSGTAAVRLFSVFKDNESLGRVTWMDGMIKTLCNPRNWEKNTTLLIDGSRLSREVHQTFFDSIKGLEVLAVFNGRCKSLASSLSKMEKLLVLVLRSCDLLDDITHINKLKTLKVLEISGDSHLVSIPDKLFDGMTNLQSLNLSRLDISGASALKSMPINLFDEITNLQSLNLSGLQMKTLPSFSKLSELRVLILKGCSRLEKLQSLRGLGKLQTLDLSDSIMFKIFTDGSIEHLDQLRILDLSKTSISKLKLVLPTVGRHTQVIQSNEELCSGPSNSKAV</sequence>
<keyword evidence="1" id="KW-0611">Plant defense</keyword>
<organism evidence="3 4">
    <name type="scientific">Dipteronia sinensis</name>
    <dbReference type="NCBI Taxonomy" id="43782"/>
    <lineage>
        <taxon>Eukaryota</taxon>
        <taxon>Viridiplantae</taxon>
        <taxon>Streptophyta</taxon>
        <taxon>Embryophyta</taxon>
        <taxon>Tracheophyta</taxon>
        <taxon>Spermatophyta</taxon>
        <taxon>Magnoliopsida</taxon>
        <taxon>eudicotyledons</taxon>
        <taxon>Gunneridae</taxon>
        <taxon>Pentapetalae</taxon>
        <taxon>rosids</taxon>
        <taxon>malvids</taxon>
        <taxon>Sapindales</taxon>
        <taxon>Sapindaceae</taxon>
        <taxon>Hippocastanoideae</taxon>
        <taxon>Acereae</taxon>
        <taxon>Dipteronia</taxon>
    </lineage>
</organism>
<accession>A0AAE0E018</accession>
<dbReference type="EMBL" id="JANJYJ010000007">
    <property type="protein sequence ID" value="KAK3199136.1"/>
    <property type="molecule type" value="Genomic_DNA"/>
</dbReference>
<dbReference type="AlphaFoldDB" id="A0AAE0E018"/>
<protein>
    <recommendedName>
        <fullName evidence="2">NB-ARC domain-containing protein</fullName>
    </recommendedName>
</protein>
<dbReference type="Pfam" id="PF00931">
    <property type="entry name" value="NB-ARC"/>
    <property type="match status" value="1"/>
</dbReference>
<comment type="caution">
    <text evidence="3">The sequence shown here is derived from an EMBL/GenBank/DDBJ whole genome shotgun (WGS) entry which is preliminary data.</text>
</comment>
<keyword evidence="4" id="KW-1185">Reference proteome</keyword>
<dbReference type="InterPro" id="IPR027417">
    <property type="entry name" value="P-loop_NTPase"/>
</dbReference>
<dbReference type="PRINTS" id="PR00364">
    <property type="entry name" value="DISEASERSIST"/>
</dbReference>
<dbReference type="GO" id="GO:0006952">
    <property type="term" value="P:defense response"/>
    <property type="evidence" value="ECO:0007669"/>
    <property type="project" value="UniProtKB-KW"/>
</dbReference>
<dbReference type="SUPFAM" id="SSF52058">
    <property type="entry name" value="L domain-like"/>
    <property type="match status" value="1"/>
</dbReference>
<evidence type="ECO:0000313" key="4">
    <source>
        <dbReference type="Proteomes" id="UP001281410"/>
    </source>
</evidence>
<dbReference type="PANTHER" id="PTHR36766">
    <property type="entry name" value="PLANT BROAD-SPECTRUM MILDEW RESISTANCE PROTEIN RPW8"/>
    <property type="match status" value="1"/>
</dbReference>
<gene>
    <name evidence="3" type="ORF">Dsin_022551</name>
</gene>
<name>A0AAE0E018_9ROSI</name>
<dbReference type="SUPFAM" id="SSF52540">
    <property type="entry name" value="P-loop containing nucleoside triphosphate hydrolases"/>
    <property type="match status" value="1"/>
</dbReference>
<evidence type="ECO:0000313" key="3">
    <source>
        <dbReference type="EMBL" id="KAK3199136.1"/>
    </source>
</evidence>
<reference evidence="3" key="1">
    <citation type="journal article" date="2023" name="Plant J.">
        <title>Genome sequences and population genomics provide insights into the demographic history, inbreeding, and mutation load of two 'living fossil' tree species of Dipteronia.</title>
        <authorList>
            <person name="Feng Y."/>
            <person name="Comes H.P."/>
            <person name="Chen J."/>
            <person name="Zhu S."/>
            <person name="Lu R."/>
            <person name="Zhang X."/>
            <person name="Li P."/>
            <person name="Qiu J."/>
            <person name="Olsen K.M."/>
            <person name="Qiu Y."/>
        </authorList>
    </citation>
    <scope>NUCLEOTIDE SEQUENCE</scope>
    <source>
        <strain evidence="3">NBL</strain>
    </source>
</reference>
<feature type="domain" description="NB-ARC" evidence="2">
    <location>
        <begin position="12"/>
        <end position="93"/>
    </location>
</feature>
<proteinExistence type="predicted"/>
<dbReference type="InterPro" id="IPR002182">
    <property type="entry name" value="NB-ARC"/>
</dbReference>
<dbReference type="GO" id="GO:0043531">
    <property type="term" value="F:ADP binding"/>
    <property type="evidence" value="ECO:0007669"/>
    <property type="project" value="InterPro"/>
</dbReference>
<dbReference type="Gene3D" id="3.80.10.10">
    <property type="entry name" value="Ribonuclease Inhibitor"/>
    <property type="match status" value="1"/>
</dbReference>
<dbReference type="InterPro" id="IPR032675">
    <property type="entry name" value="LRR_dom_sf"/>
</dbReference>
<dbReference type="PANTHER" id="PTHR36766:SF30">
    <property type="entry name" value="TIR-NBS TYPE DISEASE RESISTANCE PROTEIN-RELATED"/>
    <property type="match status" value="1"/>
</dbReference>
<evidence type="ECO:0000256" key="1">
    <source>
        <dbReference type="ARBA" id="ARBA00022821"/>
    </source>
</evidence>
<dbReference type="Proteomes" id="UP001281410">
    <property type="component" value="Unassembled WGS sequence"/>
</dbReference>
<dbReference type="Gene3D" id="3.40.50.300">
    <property type="entry name" value="P-loop containing nucleotide triphosphate hydrolases"/>
    <property type="match status" value="1"/>
</dbReference>